<dbReference type="Proteomes" id="UP000189739">
    <property type="component" value="Unassembled WGS sequence"/>
</dbReference>
<sequence length="206" mass="23944">MQHWIALFLEQLKATTWLEWAAVILGVAEVLLARANKVWLYPTGIAATLISVYLLLKVALYAECLLNGYYVVMSVYGWYHWIKKRGQPPVKVAYANRREWITTLLIVFAGWGLLYWLLVSFTQSTVPLWDAWVSSTAWAGMWLLARRKIENWVLLNISNLFAIPLLYHKDLAMFAVLTLILFIVAIFGYYDWRKIIINERLSNQDA</sequence>
<feature type="transmembrane region" description="Helical" evidence="10">
    <location>
        <begin position="100"/>
        <end position="121"/>
    </location>
</feature>
<comment type="caution">
    <text evidence="11">The sequence shown here is derived from an EMBL/GenBank/DDBJ whole genome shotgun (WGS) entry which is preliminary data.</text>
</comment>
<dbReference type="Pfam" id="PF04973">
    <property type="entry name" value="NMN_transporter"/>
    <property type="match status" value="1"/>
</dbReference>
<comment type="similarity">
    <text evidence="3">Belongs to the nicotinamide ribonucleoside (NR) uptake permease (TC 4.B.1) family.</text>
</comment>
<gene>
    <name evidence="11" type="ORF">BC343_24545</name>
</gene>
<keyword evidence="5" id="KW-0813">Transport</keyword>
<dbReference type="NCBIfam" id="TIGR01528">
    <property type="entry name" value="NMN_trans_PnuC"/>
    <property type="match status" value="1"/>
</dbReference>
<dbReference type="STRING" id="1792845.BC343_24545"/>
<comment type="function">
    <text evidence="1">Required for nicotinamide riboside transport across the inner membrane.</text>
</comment>
<dbReference type="PANTHER" id="PTHR36122:SF2">
    <property type="entry name" value="NICOTINAMIDE RIBOSIDE TRANSPORTER PNUC"/>
    <property type="match status" value="1"/>
</dbReference>
<evidence type="ECO:0000256" key="5">
    <source>
        <dbReference type="ARBA" id="ARBA00022448"/>
    </source>
</evidence>
<dbReference type="GO" id="GO:0034257">
    <property type="term" value="F:nicotinamide riboside transmembrane transporter activity"/>
    <property type="evidence" value="ECO:0007669"/>
    <property type="project" value="InterPro"/>
</dbReference>
<evidence type="ECO:0000256" key="10">
    <source>
        <dbReference type="SAM" id="Phobius"/>
    </source>
</evidence>
<dbReference type="OrthoDB" id="9791248at2"/>
<feature type="transmembrane region" description="Helical" evidence="10">
    <location>
        <begin position="17"/>
        <end position="33"/>
    </location>
</feature>
<keyword evidence="9 10" id="KW-0472">Membrane</keyword>
<feature type="transmembrane region" description="Helical" evidence="10">
    <location>
        <begin position="38"/>
        <end position="54"/>
    </location>
</feature>
<evidence type="ECO:0000256" key="3">
    <source>
        <dbReference type="ARBA" id="ARBA00006669"/>
    </source>
</evidence>
<reference evidence="11 12" key="1">
    <citation type="submission" date="2016-07" db="EMBL/GenBank/DDBJ databases">
        <title>Genomic analysis of zinc-resistant bacterium Mucilaginibacter pedocola TBZ30.</title>
        <authorList>
            <person name="Huang J."/>
            <person name="Tang J."/>
        </authorList>
    </citation>
    <scope>NUCLEOTIDE SEQUENCE [LARGE SCALE GENOMIC DNA]</scope>
    <source>
        <strain evidence="11 12">TBZ30</strain>
    </source>
</reference>
<accession>A0A1S9PIR6</accession>
<feature type="transmembrane region" description="Helical" evidence="10">
    <location>
        <begin position="173"/>
        <end position="192"/>
    </location>
</feature>
<evidence type="ECO:0000256" key="8">
    <source>
        <dbReference type="ARBA" id="ARBA00022989"/>
    </source>
</evidence>
<comment type="subcellular location">
    <subcellularLocation>
        <location evidence="2">Cell membrane</location>
        <topology evidence="2">Multi-pass membrane protein</topology>
    </subcellularLocation>
</comment>
<proteinExistence type="inferred from homology"/>
<keyword evidence="12" id="KW-1185">Reference proteome</keyword>
<dbReference type="PANTHER" id="PTHR36122">
    <property type="entry name" value="NICOTINAMIDE RIBOSIDE TRANSPORTER PNUC"/>
    <property type="match status" value="1"/>
</dbReference>
<dbReference type="GO" id="GO:0005886">
    <property type="term" value="C:plasma membrane"/>
    <property type="evidence" value="ECO:0007669"/>
    <property type="project" value="UniProtKB-SubCell"/>
</dbReference>
<dbReference type="InterPro" id="IPR006419">
    <property type="entry name" value="NMN_transpt_PnuC"/>
</dbReference>
<evidence type="ECO:0000313" key="12">
    <source>
        <dbReference type="Proteomes" id="UP000189739"/>
    </source>
</evidence>
<organism evidence="11 12">
    <name type="scientific">Mucilaginibacter pedocola</name>
    <dbReference type="NCBI Taxonomy" id="1792845"/>
    <lineage>
        <taxon>Bacteria</taxon>
        <taxon>Pseudomonadati</taxon>
        <taxon>Bacteroidota</taxon>
        <taxon>Sphingobacteriia</taxon>
        <taxon>Sphingobacteriales</taxon>
        <taxon>Sphingobacteriaceae</taxon>
        <taxon>Mucilaginibacter</taxon>
    </lineage>
</organism>
<evidence type="ECO:0000256" key="1">
    <source>
        <dbReference type="ARBA" id="ARBA00002672"/>
    </source>
</evidence>
<evidence type="ECO:0000256" key="7">
    <source>
        <dbReference type="ARBA" id="ARBA00022692"/>
    </source>
</evidence>
<keyword evidence="6" id="KW-1003">Cell membrane</keyword>
<name>A0A1S9PIR6_9SPHI</name>
<keyword evidence="7 10" id="KW-0812">Transmembrane</keyword>
<evidence type="ECO:0000256" key="4">
    <source>
        <dbReference type="ARBA" id="ARBA00017522"/>
    </source>
</evidence>
<dbReference type="AlphaFoldDB" id="A0A1S9PIR6"/>
<evidence type="ECO:0000256" key="2">
    <source>
        <dbReference type="ARBA" id="ARBA00004651"/>
    </source>
</evidence>
<evidence type="ECO:0000256" key="6">
    <source>
        <dbReference type="ARBA" id="ARBA00022475"/>
    </source>
</evidence>
<protein>
    <recommendedName>
        <fullName evidence="4">Nicotinamide riboside transporter PnuC</fullName>
    </recommendedName>
</protein>
<evidence type="ECO:0000313" key="11">
    <source>
        <dbReference type="EMBL" id="OOQ60468.1"/>
    </source>
</evidence>
<evidence type="ECO:0000256" key="9">
    <source>
        <dbReference type="ARBA" id="ARBA00023136"/>
    </source>
</evidence>
<feature type="transmembrane region" description="Helical" evidence="10">
    <location>
        <begin position="60"/>
        <end position="79"/>
    </location>
</feature>
<dbReference type="RefSeq" id="WP_078347472.1">
    <property type="nucleotide sequence ID" value="NZ_MBTF01000006.1"/>
</dbReference>
<keyword evidence="8 10" id="KW-1133">Transmembrane helix</keyword>
<dbReference type="EMBL" id="MBTF01000006">
    <property type="protein sequence ID" value="OOQ60468.1"/>
    <property type="molecule type" value="Genomic_DNA"/>
</dbReference>